<organism evidence="2 3">
    <name type="scientific">Helicostylum pulchrum</name>
    <dbReference type="NCBI Taxonomy" id="562976"/>
    <lineage>
        <taxon>Eukaryota</taxon>
        <taxon>Fungi</taxon>
        <taxon>Fungi incertae sedis</taxon>
        <taxon>Mucoromycota</taxon>
        <taxon>Mucoromycotina</taxon>
        <taxon>Mucoromycetes</taxon>
        <taxon>Mucorales</taxon>
        <taxon>Mucorineae</taxon>
        <taxon>Mucoraceae</taxon>
        <taxon>Helicostylum</taxon>
    </lineage>
</organism>
<comment type="caution">
    <text evidence="2">The sequence shown here is derived from an EMBL/GenBank/DDBJ whole genome shotgun (WGS) entry which is preliminary data.</text>
</comment>
<gene>
    <name evidence="2" type="ORF">HPULCUR_008638</name>
</gene>
<evidence type="ECO:0000256" key="1">
    <source>
        <dbReference type="SAM" id="MobiDB-lite"/>
    </source>
</evidence>
<accession>A0ABP9Y870</accession>
<evidence type="ECO:0000313" key="2">
    <source>
        <dbReference type="EMBL" id="GAA5803162.1"/>
    </source>
</evidence>
<name>A0ABP9Y870_9FUNG</name>
<proteinExistence type="predicted"/>
<keyword evidence="3" id="KW-1185">Reference proteome</keyword>
<dbReference type="EMBL" id="BAABUJ010000026">
    <property type="protein sequence ID" value="GAA5803162.1"/>
    <property type="molecule type" value="Genomic_DNA"/>
</dbReference>
<evidence type="ECO:0000313" key="3">
    <source>
        <dbReference type="Proteomes" id="UP001476247"/>
    </source>
</evidence>
<dbReference type="Proteomes" id="UP001476247">
    <property type="component" value="Unassembled WGS sequence"/>
</dbReference>
<feature type="compositionally biased region" description="Polar residues" evidence="1">
    <location>
        <begin position="30"/>
        <end position="47"/>
    </location>
</feature>
<feature type="region of interest" description="Disordered" evidence="1">
    <location>
        <begin position="27"/>
        <end position="66"/>
    </location>
</feature>
<protein>
    <submittedName>
        <fullName evidence="2">Uncharacterized protein</fullName>
    </submittedName>
</protein>
<reference evidence="2 3" key="1">
    <citation type="submission" date="2024-04" db="EMBL/GenBank/DDBJ databases">
        <title>genome sequences of Mucor flavus KT1a and Helicostylum pulchrum KT1b strains isolation_sourced from the surface of a dry-aged beef.</title>
        <authorList>
            <person name="Toyotome T."/>
            <person name="Hosono M."/>
            <person name="Torimaru M."/>
            <person name="Fukuda K."/>
            <person name="Mikami N."/>
        </authorList>
    </citation>
    <scope>NUCLEOTIDE SEQUENCE [LARGE SCALE GENOMIC DNA]</scope>
    <source>
        <strain evidence="2 3">KT1b</strain>
    </source>
</reference>
<sequence>MARDEILEAISNVTSKMEERYRGVIANINPIPQQSTSSIEPANMTTGTRRRERDDDDEEENDPRKRYKLKPRLDYRCEFVKGVDCGFGPKQTKKEILFQEARKHQRAEEKCISLEEAAQAVENERISIRGCSLDKLCKTIYERNKQ</sequence>